<reference evidence="7 8" key="1">
    <citation type="submission" date="2024-01" db="EMBL/GenBank/DDBJ databases">
        <title>Comparative genomics of Cryptococcus and Kwoniella reveals pathogenesis evolution and contrasting modes of karyotype evolution via chromosome fusion or intercentromeric recombination.</title>
        <authorList>
            <person name="Coelho M.A."/>
            <person name="David-Palma M."/>
            <person name="Shea T."/>
            <person name="Bowers K."/>
            <person name="McGinley-Smith S."/>
            <person name="Mohammad A.W."/>
            <person name="Gnirke A."/>
            <person name="Yurkov A.M."/>
            <person name="Nowrousian M."/>
            <person name="Sun S."/>
            <person name="Cuomo C.A."/>
            <person name="Heitman J."/>
        </authorList>
    </citation>
    <scope>NUCLEOTIDE SEQUENCE [LARGE SCALE GENOMIC DNA]</scope>
    <source>
        <strain evidence="7 8">CBS 6074</strain>
    </source>
</reference>
<dbReference type="Proteomes" id="UP001355207">
    <property type="component" value="Chromosome 11"/>
</dbReference>
<evidence type="ECO:0000256" key="6">
    <source>
        <dbReference type="ARBA" id="ARBA00023033"/>
    </source>
</evidence>
<comment type="similarity">
    <text evidence="2">Belongs to the nitronate monooxygenase family. NMO class I subfamily.</text>
</comment>
<accession>A0AAX4K749</accession>
<keyword evidence="3" id="KW-0285">Flavoprotein</keyword>
<sequence>MNDIPKHRSLSSLAEQSLKKLKIKYPIIQAPMAGTSTPLLASTISNNGGLGSLGLGSSNHIQAKKMILETRKLLDKKDLPFNVNLFVHPKPNFNEQVNQKWINRLKPYFEKYSSTENETKTLDALPKELKIIYQSFGKHSYIEGFDPKEEDEEYVEMLDVLLETKPPIISFHFGLPSLKVLKELKDNGSILLCTATNLEEAKIIENTKLIDFIIAQGYEAGGHRGSFDLSKNVKDENLSTFVLTSLLLKKSNLPIIAAGGIMNGNHIKAYMDLGCIACQLGTAFIPCSESSADQPYKDLLFSKASEKTIMTKLISGRPARSIVNKFTSLQDELSINDDEIPEYPITYDAGKQLNALAKKRNEHGFGAHWAGQAAPLARNLDAKELLETLVREWQSQETNGINSKL</sequence>
<keyword evidence="6" id="KW-0503">Monooxygenase</keyword>
<dbReference type="RefSeq" id="XP_066079459.1">
    <property type="nucleotide sequence ID" value="XM_066223362.1"/>
</dbReference>
<dbReference type="InterPro" id="IPR004136">
    <property type="entry name" value="NMO"/>
</dbReference>
<dbReference type="GeneID" id="91098324"/>
<evidence type="ECO:0000256" key="5">
    <source>
        <dbReference type="ARBA" id="ARBA00023002"/>
    </source>
</evidence>
<name>A0AAX4K749_9TREE</name>
<keyword evidence="5" id="KW-0560">Oxidoreductase</keyword>
<gene>
    <name evidence="7" type="ORF">L201_007656</name>
</gene>
<dbReference type="PANTHER" id="PTHR42747:SF3">
    <property type="entry name" value="NITRONATE MONOOXYGENASE-RELATED"/>
    <property type="match status" value="1"/>
</dbReference>
<comment type="cofactor">
    <cofactor evidence="1">
        <name>FMN</name>
        <dbReference type="ChEBI" id="CHEBI:58210"/>
    </cofactor>
</comment>
<dbReference type="GO" id="GO:0018580">
    <property type="term" value="F:nitronate monooxygenase activity"/>
    <property type="evidence" value="ECO:0007669"/>
    <property type="project" value="InterPro"/>
</dbReference>
<dbReference type="CDD" id="cd04730">
    <property type="entry name" value="NPD_like"/>
    <property type="match status" value="1"/>
</dbReference>
<dbReference type="InterPro" id="IPR013785">
    <property type="entry name" value="Aldolase_TIM"/>
</dbReference>
<evidence type="ECO:0000256" key="4">
    <source>
        <dbReference type="ARBA" id="ARBA00022643"/>
    </source>
</evidence>
<protein>
    <recommendedName>
        <fullName evidence="9">Nitronate monooxygenase domain-containing protein</fullName>
    </recommendedName>
</protein>
<keyword evidence="8" id="KW-1185">Reference proteome</keyword>
<dbReference type="Pfam" id="PF03060">
    <property type="entry name" value="NMO"/>
    <property type="match status" value="1"/>
</dbReference>
<evidence type="ECO:0000256" key="2">
    <source>
        <dbReference type="ARBA" id="ARBA00009881"/>
    </source>
</evidence>
<proteinExistence type="inferred from homology"/>
<dbReference type="Gene3D" id="3.20.20.70">
    <property type="entry name" value="Aldolase class I"/>
    <property type="match status" value="1"/>
</dbReference>
<evidence type="ECO:0000313" key="8">
    <source>
        <dbReference type="Proteomes" id="UP001355207"/>
    </source>
</evidence>
<evidence type="ECO:0000256" key="1">
    <source>
        <dbReference type="ARBA" id="ARBA00001917"/>
    </source>
</evidence>
<dbReference type="SUPFAM" id="SSF51412">
    <property type="entry name" value="Inosine monophosphate dehydrogenase (IMPDH)"/>
    <property type="match status" value="1"/>
</dbReference>
<evidence type="ECO:0008006" key="9">
    <source>
        <dbReference type="Google" id="ProtNLM"/>
    </source>
</evidence>
<dbReference type="EMBL" id="CP144108">
    <property type="protein sequence ID" value="WWC92697.1"/>
    <property type="molecule type" value="Genomic_DNA"/>
</dbReference>
<evidence type="ECO:0000256" key="3">
    <source>
        <dbReference type="ARBA" id="ARBA00022630"/>
    </source>
</evidence>
<evidence type="ECO:0000313" key="7">
    <source>
        <dbReference type="EMBL" id="WWC92697.1"/>
    </source>
</evidence>
<organism evidence="7 8">
    <name type="scientific">Kwoniella dendrophila CBS 6074</name>
    <dbReference type="NCBI Taxonomy" id="1295534"/>
    <lineage>
        <taxon>Eukaryota</taxon>
        <taxon>Fungi</taxon>
        <taxon>Dikarya</taxon>
        <taxon>Basidiomycota</taxon>
        <taxon>Agaricomycotina</taxon>
        <taxon>Tremellomycetes</taxon>
        <taxon>Tremellales</taxon>
        <taxon>Cryptococcaceae</taxon>
        <taxon>Kwoniella</taxon>
    </lineage>
</organism>
<dbReference type="PANTHER" id="PTHR42747">
    <property type="entry name" value="NITRONATE MONOOXYGENASE-RELATED"/>
    <property type="match status" value="1"/>
</dbReference>
<keyword evidence="4" id="KW-0288">FMN</keyword>
<dbReference type="AlphaFoldDB" id="A0AAX4K749"/>